<dbReference type="InterPro" id="IPR008326">
    <property type="entry name" value="PdhI-like"/>
</dbReference>
<dbReference type="Proteomes" id="UP000501122">
    <property type="component" value="Chromosome"/>
</dbReference>
<proteinExistence type="inferred from homology"/>
<dbReference type="OrthoDB" id="1645729at2"/>
<dbReference type="Proteomes" id="UP000194154">
    <property type="component" value="Chromosome"/>
</dbReference>
<dbReference type="STRING" id="1855823.MCCS_01740"/>
<protein>
    <submittedName>
        <fullName evidence="3">HesB/YadR/YfhF family protein</fullName>
    </submittedName>
    <submittedName>
        <fullName evidence="2">Iron-sulfur cluster biosynthesis</fullName>
    </submittedName>
</protein>
<accession>A0A1W7A883</accession>
<reference evidence="3" key="3">
    <citation type="journal article" date="2020" name="Antimicrob. Agents Chemother.">
        <title>The novel macrolide resistance genes mef(D), msr(F) and msr(H) are present on resistance islands in Macrococcus canis, Macrococcus caseolyticus and Staphylococcus aureus.</title>
        <authorList>
            <person name="Schwendener S."/>
            <person name="Dona V."/>
            <person name="Perreten V."/>
        </authorList>
    </citation>
    <scope>NUCLEOTIDE SEQUENCE</scope>
    <source>
        <strain evidence="3">Epi0076A</strain>
    </source>
</reference>
<name>A0A1W7A883_9STAP</name>
<dbReference type="SUPFAM" id="SSF89360">
    <property type="entry name" value="HesB-like domain"/>
    <property type="match status" value="1"/>
</dbReference>
<dbReference type="PIRSF" id="PIRSF034852">
    <property type="entry name" value="UCP034852"/>
    <property type="match status" value="1"/>
</dbReference>
<gene>
    <name evidence="3" type="ORF">GTN30_00795</name>
    <name evidence="2" type="ORF">MCCS_01740</name>
</gene>
<evidence type="ECO:0000313" key="3">
    <source>
        <dbReference type="EMBL" id="QIH77204.1"/>
    </source>
</evidence>
<comment type="similarity">
    <text evidence="1">Belongs to the HesB/IscA family.</text>
</comment>
<dbReference type="InterPro" id="IPR035903">
    <property type="entry name" value="HesB-like_dom_sf"/>
</dbReference>
<dbReference type="EMBL" id="CP047363">
    <property type="protein sequence ID" value="QIH77204.1"/>
    <property type="molecule type" value="Genomic_DNA"/>
</dbReference>
<dbReference type="AlphaFoldDB" id="A0A1W7A883"/>
<dbReference type="KEGG" id="mcak:MCCS_01740"/>
<keyword evidence="4" id="KW-1185">Reference proteome</keyword>
<dbReference type="GeneID" id="35294330"/>
<dbReference type="RefSeq" id="WP_086041560.1">
    <property type="nucleotide sequence ID" value="NZ_CBCRZA010000020.1"/>
</dbReference>
<dbReference type="EMBL" id="CP021059">
    <property type="protein sequence ID" value="ARQ05845.1"/>
    <property type="molecule type" value="Genomic_DNA"/>
</dbReference>
<sequence>MNIYISEKAKQWFKEEVGLETGDKVRFYSQIYGTSKVQENYSLAFTIDPDDDKAVAALTEDGITYYVNEPDLWYFDGHDLYIEYDEQLDEVAYDYKK</sequence>
<evidence type="ECO:0000313" key="4">
    <source>
        <dbReference type="Proteomes" id="UP000194154"/>
    </source>
</evidence>
<organism evidence="2 4">
    <name type="scientific">Macrococcoides canis</name>
    <dbReference type="NCBI Taxonomy" id="1855823"/>
    <lineage>
        <taxon>Bacteria</taxon>
        <taxon>Bacillati</taxon>
        <taxon>Bacillota</taxon>
        <taxon>Bacilli</taxon>
        <taxon>Bacillales</taxon>
        <taxon>Staphylococcaceae</taxon>
        <taxon>Macrococcoides</taxon>
    </lineage>
</organism>
<reference evidence="2 4" key="1">
    <citation type="journal article" date="2017" name="Int. J. Syst. Evol. Microbiol.">
        <title>Macrococcus canis sp. nov., a skin bacterium associated with infections in dogs.</title>
        <authorList>
            <person name="Gobeli Brawand S."/>
            <person name="Cotting K."/>
            <person name="Gomez-Sanz E."/>
            <person name="Collaud A."/>
            <person name="Thomann A."/>
            <person name="Brodard I."/>
            <person name="Rodriguez-Campos S."/>
            <person name="Strauss C."/>
            <person name="Perreten V."/>
        </authorList>
    </citation>
    <scope>NUCLEOTIDE SEQUENCE [LARGE SCALE GENOMIC DNA]</scope>
    <source>
        <strain evidence="2 4">KM45013</strain>
    </source>
</reference>
<evidence type="ECO:0000256" key="1">
    <source>
        <dbReference type="ARBA" id="ARBA00006718"/>
    </source>
</evidence>
<evidence type="ECO:0000313" key="2">
    <source>
        <dbReference type="EMBL" id="ARQ05845.1"/>
    </source>
</evidence>
<reference evidence="2" key="2">
    <citation type="submission" date="2017-04" db="EMBL/GenBank/DDBJ databases">
        <authorList>
            <person name="Afonso C.L."/>
            <person name="Miller P.J."/>
            <person name="Scott M.A."/>
            <person name="Spackman E."/>
            <person name="Goraichik I."/>
            <person name="Dimitrov K.M."/>
            <person name="Suarez D.L."/>
            <person name="Swayne D.E."/>
        </authorList>
    </citation>
    <scope>NUCLEOTIDE SEQUENCE</scope>
    <source>
        <strain evidence="2">KM45013</strain>
    </source>
</reference>